<accession>A0A1A9ZU20</accession>
<sequence>MKCITFAKPLNKDLESSRIFICFYYFPNILRSFVSVETSNCAVGSGSYQLYSLPNNILVVAVPDVCTVRAYIVRLFVAGKVGLIVAFCFVELRLQQLCSYFPLPLNAAEMKNEDVSVEGIYDVISCHVSYYKEIVKLRNINTGMFPCPKGKRRFQINFSTNPRNLPGTFVKLNLTTKLESMD</sequence>
<keyword evidence="2" id="KW-1185">Reference proteome</keyword>
<dbReference type="AlphaFoldDB" id="A0A1A9ZU20"/>
<dbReference type="EnsemblMetazoa" id="GPAI025067-RA">
    <property type="protein sequence ID" value="GPAI025067-PA"/>
    <property type="gene ID" value="GPAI025067"/>
</dbReference>
<reference evidence="2" key="1">
    <citation type="submission" date="2014-03" db="EMBL/GenBank/DDBJ databases">
        <authorList>
            <person name="Aksoy S."/>
            <person name="Warren W."/>
            <person name="Wilson R.K."/>
        </authorList>
    </citation>
    <scope>NUCLEOTIDE SEQUENCE [LARGE SCALE GENOMIC DNA]</scope>
    <source>
        <strain evidence="2">IAEA</strain>
    </source>
</reference>
<reference evidence="1" key="2">
    <citation type="submission" date="2020-05" db="UniProtKB">
        <authorList>
            <consortium name="EnsemblMetazoa"/>
        </authorList>
    </citation>
    <scope>IDENTIFICATION</scope>
    <source>
        <strain evidence="1">IAEA</strain>
    </source>
</reference>
<proteinExistence type="predicted"/>
<dbReference type="Proteomes" id="UP000092445">
    <property type="component" value="Unassembled WGS sequence"/>
</dbReference>
<dbReference type="VEuPathDB" id="VectorBase:GPAI025067"/>
<evidence type="ECO:0000313" key="1">
    <source>
        <dbReference type="EnsemblMetazoa" id="GPAI025067-PA"/>
    </source>
</evidence>
<protein>
    <submittedName>
        <fullName evidence="1">Uncharacterized protein</fullName>
    </submittedName>
</protein>
<organism evidence="1 2">
    <name type="scientific">Glossina pallidipes</name>
    <name type="common">Tsetse fly</name>
    <dbReference type="NCBI Taxonomy" id="7398"/>
    <lineage>
        <taxon>Eukaryota</taxon>
        <taxon>Metazoa</taxon>
        <taxon>Ecdysozoa</taxon>
        <taxon>Arthropoda</taxon>
        <taxon>Hexapoda</taxon>
        <taxon>Insecta</taxon>
        <taxon>Pterygota</taxon>
        <taxon>Neoptera</taxon>
        <taxon>Endopterygota</taxon>
        <taxon>Diptera</taxon>
        <taxon>Brachycera</taxon>
        <taxon>Muscomorpha</taxon>
        <taxon>Hippoboscoidea</taxon>
        <taxon>Glossinidae</taxon>
        <taxon>Glossina</taxon>
    </lineage>
</organism>
<evidence type="ECO:0000313" key="2">
    <source>
        <dbReference type="Proteomes" id="UP000092445"/>
    </source>
</evidence>
<name>A0A1A9ZU20_GLOPL</name>